<dbReference type="SUPFAM" id="SSF53955">
    <property type="entry name" value="Lysozyme-like"/>
    <property type="match status" value="1"/>
</dbReference>
<dbReference type="InterPro" id="IPR023346">
    <property type="entry name" value="Lysozyme-like_dom_sf"/>
</dbReference>
<feature type="compositionally biased region" description="Low complexity" evidence="16">
    <location>
        <begin position="930"/>
        <end position="948"/>
    </location>
</feature>
<evidence type="ECO:0000256" key="16">
    <source>
        <dbReference type="SAM" id="MobiDB-lite"/>
    </source>
</evidence>
<feature type="region of interest" description="Disordered" evidence="16">
    <location>
        <begin position="925"/>
        <end position="954"/>
    </location>
</feature>
<dbReference type="CDD" id="cd00063">
    <property type="entry name" value="FN3"/>
    <property type="match status" value="1"/>
</dbReference>
<keyword evidence="3" id="KW-0645">Protease</keyword>
<feature type="region of interest" description="Disordered" evidence="16">
    <location>
        <begin position="792"/>
        <end position="828"/>
    </location>
</feature>
<keyword evidence="8" id="KW-0133">Cell shape</keyword>
<keyword evidence="20" id="KW-1185">Reference proteome</keyword>
<keyword evidence="9" id="KW-0573">Peptidoglycan synthesis</keyword>
<evidence type="ECO:0000259" key="18">
    <source>
        <dbReference type="PROSITE" id="PS50853"/>
    </source>
</evidence>
<evidence type="ECO:0000256" key="11">
    <source>
        <dbReference type="ARBA" id="ARBA00023136"/>
    </source>
</evidence>
<keyword evidence="5" id="KW-0808">Transferase</keyword>
<keyword evidence="1" id="KW-1003">Cell membrane</keyword>
<proteinExistence type="predicted"/>
<evidence type="ECO:0000313" key="19">
    <source>
        <dbReference type="EMBL" id="MEB3103873.1"/>
    </source>
</evidence>
<dbReference type="InterPro" id="IPR036116">
    <property type="entry name" value="FN3_sf"/>
</dbReference>
<sequence>MPKQHSGESKAMTAAKNTLKVLLTFFKWVFIVGIICSFLGAGVAAGYFVSLVKDDPVRHKDFIMNKIQENSTTGFVYFDDNTVVGQLRTSEDRRLASINEIPQVVKDAFIATEDKDFYSHYGIDLTGFFRAVKQKLLREDVQTGGSTITQQVARNVFLTLDQTDTRKAKEILLALRLERTLSKDEILQAYLNKIPFGNGSTGYNLYGIKAAAKGIFDIDDLNQITIAEAAYLAGLPKAPSEYSAFTSKGDLNQRGFQLAVARQHVVLKRMLEERKITQEQYQEALNVDMKAAFAKKKEKAYTTYPYLMIEAEQQAAKILLRQQDPKLTEADLRKAENSDMIETASEHLRRNGYKIYTTINKTIYDTMQEISHNAKNFTPDDPKKGIEQVGAVMIDNKTGAILGMIEGRDFYKEQMNHATQMTRQPGSTMKPVAAYGPAIEMGAMQPAGIIDDAPMIQKDGSKGFHIAENWDGVYHGLMTARRALNLSYNIPALKLFNDVVGIDKAWDYARKMGITTLVAADNQARTGVIGGLTYGVTVKELTGAYTTFANQGVYKDAYMIRKIEDGDGNIIYEHKSKPEQVFSPETAYLITDMLRTVITSGTATDLMSKFKYYGKIPISGKTGSTQNDYDAWFEGYTPDVTLGVWVGYDQPSTLVKGKGTLRAKNIWALVMNAVIDKQPDLFKTRQFEKPDGIVQMTVSDVSGKLPNDLVKQTNHLVTDLFNKKDIPTQEDDVLAQMKVITYNHFNYIPQPTTPADFVQDKIVIRRQVPIKQIIDEIKQAFEKYPSSIPTKRGGIKKKPEDYFPIDMENDAPTEADPRIEDGKIPPPPTEVTLENMKDLVKISFRPDAEEDVIGYRLYRSVNFAPFRKVDGSIVSTGDDSKFINYISPNVSYAYYVTAVDVGGNESIPSQIVYSDHNPTGSVLWPQIYPNGGQDRGQNNGGSSDAAAPPSAPSNVGIASRPGGIGIVITWNANPGIENVTKYNVAYSSRKNGPYTSIGTTDVNRFEYISLPADGWYRVTAVNGKGESVPSQPVEYKSH</sequence>
<dbReference type="PROSITE" id="PS50853">
    <property type="entry name" value="FN3"/>
    <property type="match status" value="1"/>
</dbReference>
<evidence type="ECO:0000256" key="14">
    <source>
        <dbReference type="ARBA" id="ARBA00034000"/>
    </source>
</evidence>
<dbReference type="InterPro" id="IPR012338">
    <property type="entry name" value="Beta-lactam/transpept-like"/>
</dbReference>
<dbReference type="Gene3D" id="3.40.710.10">
    <property type="entry name" value="DD-peptidase/beta-lactamase superfamily"/>
    <property type="match status" value="1"/>
</dbReference>
<evidence type="ECO:0000256" key="10">
    <source>
        <dbReference type="ARBA" id="ARBA00022989"/>
    </source>
</evidence>
<keyword evidence="12" id="KW-0511">Multifunctional enzyme</keyword>
<dbReference type="InterPro" id="IPR013783">
    <property type="entry name" value="Ig-like_fold"/>
</dbReference>
<dbReference type="Gene3D" id="2.60.40.10">
    <property type="entry name" value="Immunoglobulins"/>
    <property type="match status" value="2"/>
</dbReference>
<evidence type="ECO:0000256" key="17">
    <source>
        <dbReference type="SAM" id="Phobius"/>
    </source>
</evidence>
<evidence type="ECO:0000256" key="9">
    <source>
        <dbReference type="ARBA" id="ARBA00022984"/>
    </source>
</evidence>
<reference evidence="19" key="1">
    <citation type="submission" date="2023-12" db="EMBL/GenBank/DDBJ databases">
        <title>Fervidustalea candida gen. nov., sp. nov., a novel member of the family Paenibacillaceae isolated from a geothermal area.</title>
        <authorList>
            <person name="Li W.-J."/>
            <person name="Jiao J.-Y."/>
            <person name="Chen Y."/>
        </authorList>
    </citation>
    <scope>NUCLEOTIDE SEQUENCE</scope>
    <source>
        <strain evidence="19">SYSU GA230002</strain>
    </source>
</reference>
<keyword evidence="11 17" id="KW-0472">Membrane</keyword>
<dbReference type="EMBL" id="JAYJLD010000055">
    <property type="protein sequence ID" value="MEB3103873.1"/>
    <property type="molecule type" value="Genomic_DNA"/>
</dbReference>
<dbReference type="SUPFAM" id="SSF49265">
    <property type="entry name" value="Fibronectin type III"/>
    <property type="match status" value="2"/>
</dbReference>
<feature type="domain" description="Fibronectin type-III" evidence="18">
    <location>
        <begin position="951"/>
        <end position="1038"/>
    </location>
</feature>
<evidence type="ECO:0000256" key="5">
    <source>
        <dbReference type="ARBA" id="ARBA00022679"/>
    </source>
</evidence>
<evidence type="ECO:0000256" key="12">
    <source>
        <dbReference type="ARBA" id="ARBA00023268"/>
    </source>
</evidence>
<dbReference type="Pfam" id="PF00912">
    <property type="entry name" value="Transgly"/>
    <property type="match status" value="1"/>
</dbReference>
<accession>A0ABU5ZMY9</accession>
<name>A0ABU5ZMY9_9BACL</name>
<dbReference type="Gene3D" id="1.10.3810.10">
    <property type="entry name" value="Biosynthetic peptidoglycan transglycosylase-like"/>
    <property type="match status" value="1"/>
</dbReference>
<keyword evidence="6 17" id="KW-0812">Transmembrane</keyword>
<keyword evidence="4" id="KW-0328">Glycosyltransferase</keyword>
<comment type="caution">
    <text evidence="19">The sequence shown here is derived from an EMBL/GenBank/DDBJ whole genome shotgun (WGS) entry which is preliminary data.</text>
</comment>
<dbReference type="InterPro" id="IPR001264">
    <property type="entry name" value="Glyco_trans_51"/>
</dbReference>
<evidence type="ECO:0000256" key="3">
    <source>
        <dbReference type="ARBA" id="ARBA00022670"/>
    </source>
</evidence>
<keyword evidence="10 17" id="KW-1133">Transmembrane helix</keyword>
<evidence type="ECO:0000256" key="2">
    <source>
        <dbReference type="ARBA" id="ARBA00022645"/>
    </source>
</evidence>
<evidence type="ECO:0000256" key="15">
    <source>
        <dbReference type="ARBA" id="ARBA00049902"/>
    </source>
</evidence>
<comment type="catalytic activity">
    <reaction evidence="15">
        <text>[GlcNAc-(1-&gt;4)-Mur2Ac(oyl-L-Ala-gamma-D-Glu-L-Lys-D-Ala-D-Ala)](n)-di-trans,octa-cis-undecaprenyl diphosphate + beta-D-GlcNAc-(1-&gt;4)-Mur2Ac(oyl-L-Ala-gamma-D-Glu-L-Lys-D-Ala-D-Ala)-di-trans,octa-cis-undecaprenyl diphosphate = [GlcNAc-(1-&gt;4)-Mur2Ac(oyl-L-Ala-gamma-D-Glu-L-Lys-D-Ala-D-Ala)](n+1)-di-trans,octa-cis-undecaprenyl diphosphate + di-trans,octa-cis-undecaprenyl diphosphate + H(+)</text>
        <dbReference type="Rhea" id="RHEA:23708"/>
        <dbReference type="Rhea" id="RHEA-COMP:9602"/>
        <dbReference type="Rhea" id="RHEA-COMP:9603"/>
        <dbReference type="ChEBI" id="CHEBI:15378"/>
        <dbReference type="ChEBI" id="CHEBI:58405"/>
        <dbReference type="ChEBI" id="CHEBI:60033"/>
        <dbReference type="ChEBI" id="CHEBI:78435"/>
        <dbReference type="EC" id="2.4.99.28"/>
    </reaction>
</comment>
<evidence type="ECO:0000256" key="6">
    <source>
        <dbReference type="ARBA" id="ARBA00022692"/>
    </source>
</evidence>
<organism evidence="19 20">
    <name type="scientific">Ferviditalea candida</name>
    <dbReference type="NCBI Taxonomy" id="3108399"/>
    <lineage>
        <taxon>Bacteria</taxon>
        <taxon>Bacillati</taxon>
        <taxon>Bacillota</taxon>
        <taxon>Bacilli</taxon>
        <taxon>Bacillales</taxon>
        <taxon>Paenibacillaceae</taxon>
        <taxon>Ferviditalea</taxon>
    </lineage>
</organism>
<dbReference type="PANTHER" id="PTHR32282">
    <property type="entry name" value="BINDING PROTEIN TRANSPEPTIDASE, PUTATIVE-RELATED"/>
    <property type="match status" value="1"/>
</dbReference>
<evidence type="ECO:0000256" key="7">
    <source>
        <dbReference type="ARBA" id="ARBA00022801"/>
    </source>
</evidence>
<dbReference type="Pfam" id="PF00905">
    <property type="entry name" value="Transpeptidase"/>
    <property type="match status" value="1"/>
</dbReference>
<dbReference type="SUPFAM" id="SSF56601">
    <property type="entry name" value="beta-lactamase/transpeptidase-like"/>
    <property type="match status" value="1"/>
</dbReference>
<keyword evidence="2" id="KW-0121">Carboxypeptidase</keyword>
<evidence type="ECO:0000256" key="8">
    <source>
        <dbReference type="ARBA" id="ARBA00022960"/>
    </source>
</evidence>
<dbReference type="Proteomes" id="UP001310386">
    <property type="component" value="Unassembled WGS sequence"/>
</dbReference>
<evidence type="ECO:0000313" key="20">
    <source>
        <dbReference type="Proteomes" id="UP001310386"/>
    </source>
</evidence>
<keyword evidence="7" id="KW-0378">Hydrolase</keyword>
<evidence type="ECO:0000256" key="13">
    <source>
        <dbReference type="ARBA" id="ARBA00023316"/>
    </source>
</evidence>
<feature type="transmembrane region" description="Helical" evidence="17">
    <location>
        <begin position="21"/>
        <end position="49"/>
    </location>
</feature>
<comment type="catalytic activity">
    <reaction evidence="14">
        <text>Preferential cleavage: (Ac)2-L-Lys-D-Ala-|-D-Ala. Also transpeptidation of peptidyl-alanyl moieties that are N-acyl substituents of D-alanine.</text>
        <dbReference type="EC" id="3.4.16.4"/>
    </reaction>
</comment>
<dbReference type="InterPro" id="IPR003961">
    <property type="entry name" value="FN3_dom"/>
</dbReference>
<protein>
    <submittedName>
        <fullName evidence="19">Transglycosylase domain-containing protein</fullName>
    </submittedName>
</protein>
<dbReference type="InterPro" id="IPR050396">
    <property type="entry name" value="Glycosyltr_51/Transpeptidase"/>
</dbReference>
<dbReference type="InterPro" id="IPR001460">
    <property type="entry name" value="PCN-bd_Tpept"/>
</dbReference>
<keyword evidence="13" id="KW-0961">Cell wall biogenesis/degradation</keyword>
<dbReference type="InterPro" id="IPR036950">
    <property type="entry name" value="PBP_transglycosylase"/>
</dbReference>
<gene>
    <name evidence="19" type="ORF">VF724_19845</name>
</gene>
<dbReference type="PANTHER" id="PTHR32282:SF32">
    <property type="entry name" value="PENICILLIN-BINDING PROTEIN 2A"/>
    <property type="match status" value="1"/>
</dbReference>
<dbReference type="RefSeq" id="WP_371756001.1">
    <property type="nucleotide sequence ID" value="NZ_JAYJLD010000055.1"/>
</dbReference>
<evidence type="ECO:0000256" key="1">
    <source>
        <dbReference type="ARBA" id="ARBA00022475"/>
    </source>
</evidence>
<evidence type="ECO:0000256" key="4">
    <source>
        <dbReference type="ARBA" id="ARBA00022676"/>
    </source>
</evidence>